<dbReference type="AlphaFoldDB" id="I0HJX7"/>
<organism evidence="3 4">
    <name type="scientific">Actinoplanes missouriensis (strain ATCC 14538 / DSM 43046 / CBS 188.64 / JCM 3121 / NBRC 102363 / NCIMB 12654 / NRRL B-3342 / UNCC 431)</name>
    <dbReference type="NCBI Taxonomy" id="512565"/>
    <lineage>
        <taxon>Bacteria</taxon>
        <taxon>Bacillati</taxon>
        <taxon>Actinomycetota</taxon>
        <taxon>Actinomycetes</taxon>
        <taxon>Micromonosporales</taxon>
        <taxon>Micromonosporaceae</taxon>
        <taxon>Actinoplanes</taxon>
    </lineage>
</organism>
<feature type="compositionally biased region" description="Basic and acidic residues" evidence="1">
    <location>
        <begin position="106"/>
        <end position="118"/>
    </location>
</feature>
<keyword evidence="4" id="KW-1185">Reference proteome</keyword>
<name>I0HJX7_ACTM4</name>
<dbReference type="KEGG" id="ams:AMIS_80940"/>
<keyword evidence="2" id="KW-0472">Membrane</keyword>
<dbReference type="STRING" id="512565.AMIS_80940"/>
<feature type="transmembrane region" description="Helical" evidence="2">
    <location>
        <begin position="557"/>
        <end position="577"/>
    </location>
</feature>
<sequence length="740" mass="79177">MSEQEEPTSPAGGVAPAGKTTAAEKPAGKAALAEKPTEKAPTEPAGKTPAKPADKAGEKPADKAGEKPAGKAAEPRRRFGLFGGKAKPADPAPAIPAPRTGEPTTEADKSASKNDKPAADPGKPATKDEKPKPGQRPPGAPPDPWTVFAAIGEQPPGRIRRGLRAAGRALTHEYPLATYASVLLAVLMTWPTLRYPLNTLPQDLADPARQAWQIAWGGNVLIADPVRLWQSNAYFPLVNTYAYGDSLLGYTPFALLGDGPVAAVLRYNLLFVAAHALLALGAYALVRQLGARPTGAAVAAVAFAYAPWRLAQEGHLDIVSAGAIPLALAMLARGHGWSLRYGMRPKHRSAGWAAAGWMVATWQITLGFALGIPFAYVLGLILVALEIAGLIHRVRRPEHKLLDRFLRAPVKPLLGWQLMATNTIGASLFLAVGMVIAVPYLRQPDNPTRLQEIDFFSPPLQSLLIGPAESGIWGAAHETPRASLGWPAEMSLLPGFALYALALAGLAFSVWKLRHRMMLMVAVTLAVVLTLGTNYLGGHYTYLPLFGHFPAAFDQRIPGRLMLWVTLLLAILAAGAVDDFVRRARHLAAQRVPPWPGPWLRLAMLTPLLLVAVEGWNNTAHPTVPQQPAAMRTVNGPMLVLPTAELSDQTVQLWSTSKFQQLANGGGRFAAARQAELRSRVASFPDAGSIEYLRSIGVGTVLLLRDQVAGTSWERAGDIPVDALNIQREDLPDAVVFRLG</sequence>
<feature type="transmembrane region" description="Helical" evidence="2">
    <location>
        <begin position="413"/>
        <end position="441"/>
    </location>
</feature>
<feature type="compositionally biased region" description="Low complexity" evidence="1">
    <location>
        <begin position="16"/>
        <end position="34"/>
    </location>
</feature>
<reference evidence="3 4" key="1">
    <citation type="submission" date="2012-02" db="EMBL/GenBank/DDBJ databases">
        <title>Complete genome sequence of Actinoplanes missouriensis 431 (= NBRC 102363).</title>
        <authorList>
            <person name="Ohnishi Y."/>
            <person name="Ishikawa J."/>
            <person name="Sekine M."/>
            <person name="Hosoyama A."/>
            <person name="Harada T."/>
            <person name="Narita H."/>
            <person name="Hata T."/>
            <person name="Konno Y."/>
            <person name="Tutikane K."/>
            <person name="Fujita N."/>
            <person name="Horinouchi S."/>
            <person name="Hayakawa M."/>
        </authorList>
    </citation>
    <scope>NUCLEOTIDE SEQUENCE [LARGE SCALE GENOMIC DNA]</scope>
    <source>
        <strain evidence="4">ATCC 14538 / DSM 43046 / CBS 188.64 / JCM 3121 / NBRC 102363 / NCIMB 12654 / NRRL B-3342 / UNCC 431</strain>
    </source>
</reference>
<proteinExistence type="predicted"/>
<feature type="compositionally biased region" description="Pro residues" evidence="1">
    <location>
        <begin position="134"/>
        <end position="144"/>
    </location>
</feature>
<keyword evidence="2" id="KW-1133">Transmembrane helix</keyword>
<evidence type="ECO:0000313" key="3">
    <source>
        <dbReference type="EMBL" id="BAL93314.1"/>
    </source>
</evidence>
<feature type="transmembrane region" description="Helical" evidence="2">
    <location>
        <begin position="318"/>
        <end position="337"/>
    </location>
</feature>
<feature type="region of interest" description="Disordered" evidence="1">
    <location>
        <begin position="1"/>
        <end position="149"/>
    </location>
</feature>
<feature type="transmembrane region" description="Helical" evidence="2">
    <location>
        <begin position="518"/>
        <end position="537"/>
    </location>
</feature>
<dbReference type="Proteomes" id="UP000007882">
    <property type="component" value="Chromosome"/>
</dbReference>
<evidence type="ECO:0000256" key="1">
    <source>
        <dbReference type="SAM" id="MobiDB-lite"/>
    </source>
</evidence>
<dbReference type="RefSeq" id="WP_014448195.1">
    <property type="nucleotide sequence ID" value="NC_017093.1"/>
</dbReference>
<dbReference type="EMBL" id="AP012319">
    <property type="protein sequence ID" value="BAL93314.1"/>
    <property type="molecule type" value="Genomic_DNA"/>
</dbReference>
<feature type="transmembrane region" description="Helical" evidence="2">
    <location>
        <begin position="293"/>
        <end position="312"/>
    </location>
</feature>
<evidence type="ECO:0000256" key="2">
    <source>
        <dbReference type="SAM" id="Phobius"/>
    </source>
</evidence>
<dbReference type="eggNOG" id="COG1971">
    <property type="taxonomic scope" value="Bacteria"/>
</dbReference>
<protein>
    <recommendedName>
        <fullName evidence="5">Glycosyltransferase RgtA/B/C/D-like domain-containing protein</fullName>
    </recommendedName>
</protein>
<dbReference type="HOGENOM" id="CLU_459130_0_0_11"/>
<keyword evidence="2" id="KW-0812">Transmembrane</keyword>
<dbReference type="PATRIC" id="fig|512565.3.peg.8116"/>
<feature type="compositionally biased region" description="Basic and acidic residues" evidence="1">
    <location>
        <begin position="52"/>
        <end position="77"/>
    </location>
</feature>
<feature type="transmembrane region" description="Helical" evidence="2">
    <location>
        <begin position="349"/>
        <end position="368"/>
    </location>
</feature>
<dbReference type="OrthoDB" id="3277912at2"/>
<gene>
    <name evidence="3" type="ordered locus">AMIS_80940</name>
</gene>
<feature type="transmembrane region" description="Helical" evidence="2">
    <location>
        <begin position="374"/>
        <end position="392"/>
    </location>
</feature>
<evidence type="ECO:0008006" key="5">
    <source>
        <dbReference type="Google" id="ProtNLM"/>
    </source>
</evidence>
<accession>I0HJX7</accession>
<evidence type="ECO:0000313" key="4">
    <source>
        <dbReference type="Proteomes" id="UP000007882"/>
    </source>
</evidence>
<feature type="transmembrane region" description="Helical" evidence="2">
    <location>
        <begin position="492"/>
        <end position="511"/>
    </location>
</feature>
<feature type="transmembrane region" description="Helical" evidence="2">
    <location>
        <begin position="265"/>
        <end position="286"/>
    </location>
</feature>